<protein>
    <recommendedName>
        <fullName evidence="3">Phage protein</fullName>
    </recommendedName>
</protein>
<organism evidence="1 2">
    <name type="scientific">Candidatus Clostridium stratigraminis</name>
    <dbReference type="NCBI Taxonomy" id="3381661"/>
    <lineage>
        <taxon>Bacteria</taxon>
        <taxon>Bacillati</taxon>
        <taxon>Bacillota</taxon>
        <taxon>Clostridia</taxon>
        <taxon>Eubacteriales</taxon>
        <taxon>Clostridiaceae</taxon>
        <taxon>Clostridium</taxon>
    </lineage>
</organism>
<dbReference type="Proteomes" id="UP001623591">
    <property type="component" value="Unassembled WGS sequence"/>
</dbReference>
<reference evidence="1 2" key="1">
    <citation type="submission" date="2024-11" db="EMBL/GenBank/DDBJ databases">
        <authorList>
            <person name="Heng Y.C."/>
            <person name="Lim A.C.H."/>
            <person name="Lee J.K.Y."/>
            <person name="Kittelmann S."/>
        </authorList>
    </citation>
    <scope>NUCLEOTIDE SEQUENCE [LARGE SCALE GENOMIC DNA]</scope>
    <source>
        <strain evidence="1 2">WILCCON 0185</strain>
    </source>
</reference>
<evidence type="ECO:0000313" key="2">
    <source>
        <dbReference type="Proteomes" id="UP001623591"/>
    </source>
</evidence>
<keyword evidence="2" id="KW-1185">Reference proteome</keyword>
<dbReference type="EMBL" id="JBJHZZ010000023">
    <property type="protein sequence ID" value="MFL0248615.1"/>
    <property type="molecule type" value="Genomic_DNA"/>
</dbReference>
<name>A0ABW8TAE4_9CLOT</name>
<evidence type="ECO:0008006" key="3">
    <source>
        <dbReference type="Google" id="ProtNLM"/>
    </source>
</evidence>
<dbReference type="RefSeq" id="WP_406771043.1">
    <property type="nucleotide sequence ID" value="NZ_JBJHZZ010000023.1"/>
</dbReference>
<proteinExistence type="predicted"/>
<sequence length="82" mass="9155">MSEYRLEVNGVIGLSDYSNINDYMGIIGEDDKLTITIGTGETHNVDIITNILSRNGFQVAFKGGNDDGRYYITAYRHGESFK</sequence>
<evidence type="ECO:0000313" key="1">
    <source>
        <dbReference type="EMBL" id="MFL0248615.1"/>
    </source>
</evidence>
<comment type="caution">
    <text evidence="1">The sequence shown here is derived from an EMBL/GenBank/DDBJ whole genome shotgun (WGS) entry which is preliminary data.</text>
</comment>
<accession>A0ABW8TAE4</accession>
<gene>
    <name evidence="1" type="ORF">ACJDUG_16850</name>
</gene>